<evidence type="ECO:0000313" key="2">
    <source>
        <dbReference type="Proteomes" id="UP000193404"/>
    </source>
</evidence>
<dbReference type="EMBL" id="CP020477">
    <property type="protein sequence ID" value="ARM74650.1"/>
    <property type="molecule type" value="Genomic_DNA"/>
</dbReference>
<dbReference type="AlphaFoldDB" id="A0A1W6JWN8"/>
<dbReference type="Proteomes" id="UP000193404">
    <property type="component" value="Chromosome"/>
</dbReference>
<dbReference type="RefSeq" id="WP_148690397.1">
    <property type="nucleotide sequence ID" value="NZ_CP020477.1"/>
</dbReference>
<reference evidence="1 2" key="1">
    <citation type="submission" date="2017-03" db="EMBL/GenBank/DDBJ databases">
        <title>Sulfur activation and transportation mechanism of thermophilic Archaea Acidianus manzaensis YN-25.</title>
        <authorList>
            <person name="Ma Y."/>
            <person name="Yang Y."/>
            <person name="Xia J."/>
        </authorList>
    </citation>
    <scope>NUCLEOTIDE SEQUENCE [LARGE SCALE GENOMIC DNA]</scope>
    <source>
        <strain evidence="1 2">YN-25</strain>
    </source>
</reference>
<accession>A0A1W6JWN8</accession>
<gene>
    <name evidence="1" type="ORF">B6F84_00490</name>
</gene>
<sequence length="278" mass="32092">MEKITPLYRKIIGNVLFKLKEKGEIDIDELTNLKAKKDEIIPIIKNVLESTNIIKIEGDKLILNTNLDSQKNILLLSSFTSISVSEKGDRSFKTVKEITPIDQTDKIEHTIHKIDYPYSSKVVRCSNPKIFDPLTLGKVKGSCKKLQEGKLIKFYINFTPPLKVGQFAKYRYSTWEKEYFGLTISDIEKKYGIDYSYEGVAVVFPTHYVRIKINLPWIPSYANAFQTMRIPSEEGSDRLAFNLIKGVNYRFHNEENTLILELFNPPMGEYGIKWKPPK</sequence>
<dbReference type="OrthoDB" id="44121at2157"/>
<protein>
    <submittedName>
        <fullName evidence="1">Uncharacterized protein</fullName>
    </submittedName>
</protein>
<organism evidence="1 2">
    <name type="scientific">Acidianus manzaensis</name>
    <dbReference type="NCBI Taxonomy" id="282676"/>
    <lineage>
        <taxon>Archaea</taxon>
        <taxon>Thermoproteota</taxon>
        <taxon>Thermoprotei</taxon>
        <taxon>Sulfolobales</taxon>
        <taxon>Sulfolobaceae</taxon>
        <taxon>Acidianus</taxon>
    </lineage>
</organism>
<evidence type="ECO:0000313" key="1">
    <source>
        <dbReference type="EMBL" id="ARM74650.1"/>
    </source>
</evidence>
<proteinExistence type="predicted"/>
<name>A0A1W6JWN8_9CREN</name>
<dbReference type="GeneID" id="41589349"/>
<keyword evidence="2" id="KW-1185">Reference proteome</keyword>
<dbReference type="KEGG" id="aman:B6F84_00490"/>